<reference evidence="6" key="1">
    <citation type="submission" date="2018-09" db="EMBL/GenBank/DDBJ databases">
        <authorList>
            <person name="Livingstone P.G."/>
            <person name="Whitworth D.E."/>
        </authorList>
    </citation>
    <scope>NUCLEOTIDE SEQUENCE [LARGE SCALE GENOMIC DNA]</scope>
    <source>
        <strain evidence="6">CA043D</strain>
    </source>
</reference>
<dbReference type="EMBL" id="RAWE01000072">
    <property type="protein sequence ID" value="RKH01394.1"/>
    <property type="molecule type" value="Genomic_DNA"/>
</dbReference>
<protein>
    <submittedName>
        <fullName evidence="5">VWA domain-containing protein</fullName>
    </submittedName>
</protein>
<dbReference type="AlphaFoldDB" id="A0A3A8KHL1"/>
<dbReference type="SUPFAM" id="SSF53300">
    <property type="entry name" value="vWA-like"/>
    <property type="match status" value="1"/>
</dbReference>
<dbReference type="InterPro" id="IPR013694">
    <property type="entry name" value="VIT"/>
</dbReference>
<feature type="domain" description="VIT" evidence="4">
    <location>
        <begin position="47"/>
        <end position="175"/>
    </location>
</feature>
<dbReference type="OrthoDB" id="9784383at2"/>
<evidence type="ECO:0000313" key="6">
    <source>
        <dbReference type="Proteomes" id="UP000268313"/>
    </source>
</evidence>
<dbReference type="Pfam" id="PF13768">
    <property type="entry name" value="VWA_3"/>
    <property type="match status" value="1"/>
</dbReference>
<dbReference type="InterPro" id="IPR036465">
    <property type="entry name" value="vWFA_dom_sf"/>
</dbReference>
<dbReference type="PROSITE" id="PS50234">
    <property type="entry name" value="VWFA"/>
    <property type="match status" value="1"/>
</dbReference>
<gene>
    <name evidence="5" type="ORF">D7X32_20325</name>
</gene>
<accession>A0A3A8KHL1</accession>
<comment type="caution">
    <text evidence="5">The sequence shown here is derived from an EMBL/GenBank/DDBJ whole genome shotgun (WGS) entry which is preliminary data.</text>
</comment>
<dbReference type="Pfam" id="PF08487">
    <property type="entry name" value="VIT"/>
    <property type="match status" value="1"/>
</dbReference>
<name>A0A3A8KHL1_9BACT</name>
<feature type="domain" description="VWFA" evidence="3">
    <location>
        <begin position="331"/>
        <end position="502"/>
    </location>
</feature>
<feature type="chain" id="PRO_5017308458" evidence="2">
    <location>
        <begin position="20"/>
        <end position="837"/>
    </location>
</feature>
<dbReference type="SMART" id="SM00609">
    <property type="entry name" value="VIT"/>
    <property type="match status" value="1"/>
</dbReference>
<dbReference type="Proteomes" id="UP000268313">
    <property type="component" value="Unassembled WGS sequence"/>
</dbReference>
<dbReference type="PANTHER" id="PTHR45737:SF6">
    <property type="entry name" value="VON WILLEBRAND FACTOR A DOMAIN-CONTAINING PROTEIN 5A"/>
    <property type="match status" value="1"/>
</dbReference>
<dbReference type="Gene3D" id="3.40.50.410">
    <property type="entry name" value="von Willebrand factor, type A domain"/>
    <property type="match status" value="1"/>
</dbReference>
<sequence length="837" mass="92189">MRVLLATLFVCLLSAPASAQPCPPAASPTAGVAQGTLVARFRAQPQQADSTACPDMEPRTFSLKHTEVDAEVSGFLASVTVTQVFENPYASPLEALYVFPLPEMAAVDGMEMHLGERVIQGVIQTREQARDTYERAKAEGKTAALLDQERPNIFTQSVANILPGETIRVRIHYVERLTYDAGTYRFSFPMVVGPRYIGGTPLPTRQGEGEEPDTTTVPDASRITPPVLTDTRSGHDIQLTVRMDAGLPVHSLRSTTHRVDVTRNGQSRATVSLGRDDRIPNKDFVLEYVVADALIRPAVLMHRDPGADHGYFLVMLNPQLSPTEKEIVPRELYMVLDTSCSQSGLAIEKSKAITKEVLNHLMPEDTFQVLNFDTQVTKFAPTAVPATPENIQNALPYVANFWGGGGTDVNIAAREAMLPANDPARLRMVLFMTDGLIGADEQVLATLQENLREETRIFSAGVGSSTNRYLITKMGELGRGASTLVNLNRPEEDVAREFEQRMRGPVLTSLVVDTDGLPVSDVYPKSVPDLFAGQPLFLVGKFTGTGDGVLRISGRVRGEVRRFDVPVHFPEAAPEHDSLKSLWARQRIEELTVEGYRGETPEVVQGITDTALQYHLMSRYTSFVAVEQVARTAPNGETVREMVPVQLPDGMVAGALSREEIPPGDPIISVRAPRNARRVTAYFPFGLVKPLTFDTLTRSWRGRFLVPLGIEDGYYTVFIIAELADGRVERSEVRYRLDSKGNDFDVVLSQKEVAPGDTLTLDVDAVEATQEVSVYGDLFGDDQQLLDTQDPLRFTKALVIPEGTPAGTYELVFVARDAAGNRFERRETLRVIHARRD</sequence>
<evidence type="ECO:0000259" key="3">
    <source>
        <dbReference type="PROSITE" id="PS50234"/>
    </source>
</evidence>
<dbReference type="PANTHER" id="PTHR45737">
    <property type="entry name" value="VON WILLEBRAND FACTOR A DOMAIN-CONTAINING PROTEIN 5A"/>
    <property type="match status" value="1"/>
</dbReference>
<evidence type="ECO:0000256" key="2">
    <source>
        <dbReference type="SAM" id="SignalP"/>
    </source>
</evidence>
<evidence type="ECO:0000256" key="1">
    <source>
        <dbReference type="SAM" id="MobiDB-lite"/>
    </source>
</evidence>
<keyword evidence="6" id="KW-1185">Reference proteome</keyword>
<feature type="region of interest" description="Disordered" evidence="1">
    <location>
        <begin position="200"/>
        <end position="224"/>
    </location>
</feature>
<feature type="signal peptide" evidence="2">
    <location>
        <begin position="1"/>
        <end position="19"/>
    </location>
</feature>
<dbReference type="PROSITE" id="PS51468">
    <property type="entry name" value="VIT"/>
    <property type="match status" value="1"/>
</dbReference>
<dbReference type="InterPro" id="IPR002035">
    <property type="entry name" value="VWF_A"/>
</dbReference>
<keyword evidence="2" id="KW-0732">Signal</keyword>
<organism evidence="5 6">
    <name type="scientific">Corallococcus carmarthensis</name>
    <dbReference type="NCBI Taxonomy" id="2316728"/>
    <lineage>
        <taxon>Bacteria</taxon>
        <taxon>Pseudomonadati</taxon>
        <taxon>Myxococcota</taxon>
        <taxon>Myxococcia</taxon>
        <taxon>Myxococcales</taxon>
        <taxon>Cystobacterineae</taxon>
        <taxon>Myxococcaceae</taxon>
        <taxon>Corallococcus</taxon>
    </lineage>
</organism>
<dbReference type="RefSeq" id="WP_120604220.1">
    <property type="nucleotide sequence ID" value="NZ_RAWE01000072.1"/>
</dbReference>
<evidence type="ECO:0000259" key="4">
    <source>
        <dbReference type="PROSITE" id="PS51468"/>
    </source>
</evidence>
<proteinExistence type="predicted"/>
<evidence type="ECO:0000313" key="5">
    <source>
        <dbReference type="EMBL" id="RKH01394.1"/>
    </source>
</evidence>